<keyword evidence="2" id="KW-0808">Transferase</keyword>
<evidence type="ECO:0000313" key="4">
    <source>
        <dbReference type="EMBL" id="HIR01973.1"/>
    </source>
</evidence>
<keyword evidence="3" id="KW-0677">Repeat</keyword>
<evidence type="ECO:0000256" key="3">
    <source>
        <dbReference type="ARBA" id="ARBA00022737"/>
    </source>
</evidence>
<dbReference type="Pfam" id="PF00132">
    <property type="entry name" value="Hexapep"/>
    <property type="match status" value="1"/>
</dbReference>
<dbReference type="Proteomes" id="UP000824261">
    <property type="component" value="Unassembled WGS sequence"/>
</dbReference>
<protein>
    <submittedName>
        <fullName evidence="4">Sugar O-acetyltransferase</fullName>
    </submittedName>
</protein>
<gene>
    <name evidence="4" type="ORF">IAA69_06910</name>
</gene>
<evidence type="ECO:0000313" key="5">
    <source>
        <dbReference type="Proteomes" id="UP000824261"/>
    </source>
</evidence>
<dbReference type="InterPro" id="IPR011004">
    <property type="entry name" value="Trimer_LpxA-like_sf"/>
</dbReference>
<dbReference type="InterPro" id="IPR001451">
    <property type="entry name" value="Hexapep"/>
</dbReference>
<reference evidence="4" key="2">
    <citation type="journal article" date="2021" name="PeerJ">
        <title>Extensive microbial diversity within the chicken gut microbiome revealed by metagenomics and culture.</title>
        <authorList>
            <person name="Gilroy R."/>
            <person name="Ravi A."/>
            <person name="Getino M."/>
            <person name="Pursley I."/>
            <person name="Horton D.L."/>
            <person name="Alikhan N.F."/>
            <person name="Baker D."/>
            <person name="Gharbi K."/>
            <person name="Hall N."/>
            <person name="Watson M."/>
            <person name="Adriaenssens E.M."/>
            <person name="Foster-Nyarko E."/>
            <person name="Jarju S."/>
            <person name="Secka A."/>
            <person name="Antonio M."/>
            <person name="Oren A."/>
            <person name="Chaudhuri R.R."/>
            <person name="La Ragione R."/>
            <person name="Hildebrand F."/>
            <person name="Pallen M.J."/>
        </authorList>
    </citation>
    <scope>NUCLEOTIDE SEQUENCE</scope>
    <source>
        <strain evidence="4">ChiGjej1B1-2707</strain>
    </source>
</reference>
<dbReference type="EMBL" id="DVGB01000086">
    <property type="protein sequence ID" value="HIR01973.1"/>
    <property type="molecule type" value="Genomic_DNA"/>
</dbReference>
<name>A0A9D1A1M3_9ACTN</name>
<accession>A0A9D1A1M3</accession>
<dbReference type="SUPFAM" id="SSF51161">
    <property type="entry name" value="Trimeric LpxA-like enzymes"/>
    <property type="match status" value="1"/>
</dbReference>
<dbReference type="PANTHER" id="PTHR23416:SF23">
    <property type="entry name" value="ACETYLTRANSFERASE C18B11.09C-RELATED"/>
    <property type="match status" value="1"/>
</dbReference>
<evidence type="ECO:0000256" key="1">
    <source>
        <dbReference type="ARBA" id="ARBA00007274"/>
    </source>
</evidence>
<dbReference type="PANTHER" id="PTHR23416">
    <property type="entry name" value="SIALIC ACID SYNTHASE-RELATED"/>
    <property type="match status" value="1"/>
</dbReference>
<comment type="similarity">
    <text evidence="1">Belongs to the transferase hexapeptide repeat family.</text>
</comment>
<dbReference type="GO" id="GO:0008374">
    <property type="term" value="F:O-acyltransferase activity"/>
    <property type="evidence" value="ECO:0007669"/>
    <property type="project" value="TreeGrafter"/>
</dbReference>
<sequence length="184" mass="19896">MRGRRLMRAYDDAYYAGEGCTELLRRVLGAFGFASTLTAGARVDYGYNVFIGDRCFFNYDCVFLDGAHITFGDDVWVGPRCSFVTPIHPLHGDDRPVCVDENGRTTHLAERTAPIHVGSRAWLATNVTVVGGVTIGEGAVIGAGSVVTRDIPANTFACGVPCRPIRAITEADRLDPSVYPGIRP</sequence>
<dbReference type="InterPro" id="IPR051159">
    <property type="entry name" value="Hexapeptide_acetyltransf"/>
</dbReference>
<dbReference type="Gene3D" id="2.160.10.10">
    <property type="entry name" value="Hexapeptide repeat proteins"/>
    <property type="match status" value="1"/>
</dbReference>
<organism evidence="4 5">
    <name type="scientific">Candidatus Aveggerthella stercoripullorum</name>
    <dbReference type="NCBI Taxonomy" id="2840688"/>
    <lineage>
        <taxon>Bacteria</taxon>
        <taxon>Bacillati</taxon>
        <taxon>Actinomycetota</taxon>
        <taxon>Coriobacteriia</taxon>
        <taxon>Eggerthellales</taxon>
        <taxon>Eggerthellaceae</taxon>
        <taxon>Eggerthellaceae incertae sedis</taxon>
        <taxon>Candidatus Aveggerthella</taxon>
    </lineage>
</organism>
<dbReference type="InterPro" id="IPR018357">
    <property type="entry name" value="Hexapep_transf_CS"/>
</dbReference>
<comment type="caution">
    <text evidence="4">The sequence shown here is derived from an EMBL/GenBank/DDBJ whole genome shotgun (WGS) entry which is preliminary data.</text>
</comment>
<proteinExistence type="inferred from homology"/>
<reference evidence="4" key="1">
    <citation type="submission" date="2020-10" db="EMBL/GenBank/DDBJ databases">
        <authorList>
            <person name="Gilroy R."/>
        </authorList>
    </citation>
    <scope>NUCLEOTIDE SEQUENCE</scope>
    <source>
        <strain evidence="4">ChiGjej1B1-2707</strain>
    </source>
</reference>
<dbReference type="AlphaFoldDB" id="A0A9D1A1M3"/>
<dbReference type="PROSITE" id="PS00101">
    <property type="entry name" value="HEXAPEP_TRANSFERASES"/>
    <property type="match status" value="1"/>
</dbReference>
<evidence type="ECO:0000256" key="2">
    <source>
        <dbReference type="ARBA" id="ARBA00022679"/>
    </source>
</evidence>